<dbReference type="VEuPathDB" id="VectorBase:AMEC001833"/>
<keyword evidence="2" id="KW-1185">Reference proteome</keyword>
<protein>
    <submittedName>
        <fullName evidence="1">Uncharacterized protein</fullName>
    </submittedName>
</protein>
<organism evidence="1 2">
    <name type="scientific">Anopheles melas</name>
    <dbReference type="NCBI Taxonomy" id="34690"/>
    <lineage>
        <taxon>Eukaryota</taxon>
        <taxon>Metazoa</taxon>
        <taxon>Ecdysozoa</taxon>
        <taxon>Arthropoda</taxon>
        <taxon>Hexapoda</taxon>
        <taxon>Insecta</taxon>
        <taxon>Pterygota</taxon>
        <taxon>Neoptera</taxon>
        <taxon>Endopterygota</taxon>
        <taxon>Diptera</taxon>
        <taxon>Nematocera</taxon>
        <taxon>Culicoidea</taxon>
        <taxon>Culicidae</taxon>
        <taxon>Anophelinae</taxon>
        <taxon>Anopheles</taxon>
    </lineage>
</organism>
<reference evidence="2" key="1">
    <citation type="submission" date="2014-01" db="EMBL/GenBank/DDBJ databases">
        <title>The Genome Sequence of Anopheles melas CM1001059_A (V2).</title>
        <authorList>
            <consortium name="The Broad Institute Genomics Platform"/>
            <person name="Neafsey D.E."/>
            <person name="Besansky N."/>
            <person name="Howell P."/>
            <person name="Walton C."/>
            <person name="Young S.K."/>
            <person name="Zeng Q."/>
            <person name="Gargeya S."/>
            <person name="Fitzgerald M."/>
            <person name="Haas B."/>
            <person name="Abouelleil A."/>
            <person name="Allen A.W."/>
            <person name="Alvarado L."/>
            <person name="Arachchi H.M."/>
            <person name="Berlin A.M."/>
            <person name="Chapman S.B."/>
            <person name="Gainer-Dewar J."/>
            <person name="Goldberg J."/>
            <person name="Griggs A."/>
            <person name="Gujja S."/>
            <person name="Hansen M."/>
            <person name="Howarth C."/>
            <person name="Imamovic A."/>
            <person name="Ireland A."/>
            <person name="Larimer J."/>
            <person name="McCowan C."/>
            <person name="Murphy C."/>
            <person name="Pearson M."/>
            <person name="Poon T.W."/>
            <person name="Priest M."/>
            <person name="Roberts A."/>
            <person name="Saif S."/>
            <person name="Shea T."/>
            <person name="Sisk P."/>
            <person name="Sykes S."/>
            <person name="Wortman J."/>
            <person name="Nusbaum C."/>
            <person name="Birren B."/>
        </authorList>
    </citation>
    <scope>NUCLEOTIDE SEQUENCE [LARGE SCALE GENOMIC DNA]</scope>
    <source>
        <strain evidence="2">CM1001059</strain>
    </source>
</reference>
<proteinExistence type="predicted"/>
<dbReference type="Proteomes" id="UP000075902">
    <property type="component" value="Unassembled WGS sequence"/>
</dbReference>
<evidence type="ECO:0000313" key="1">
    <source>
        <dbReference type="EnsemblMetazoa" id="AMEC001833-PA"/>
    </source>
</evidence>
<dbReference type="AlphaFoldDB" id="A0A182TGC7"/>
<accession>A0A182TGC7</accession>
<reference evidence="1" key="2">
    <citation type="submission" date="2020-05" db="UniProtKB">
        <authorList>
            <consortium name="EnsemblMetazoa"/>
        </authorList>
    </citation>
    <scope>IDENTIFICATION</scope>
    <source>
        <strain evidence="1">CM1001059</strain>
    </source>
</reference>
<sequence length="111" mass="11180">MDTSAPLPIASPPTVVGTLGVVQLAGRGVVGNGVPPEVPVTVVQPVSAVPAVGVARPLGVVVEPAIPMDSIGLHPSQESLAEESRALASELTAMTETELMNFICPSAFDAV</sequence>
<evidence type="ECO:0000313" key="2">
    <source>
        <dbReference type="Proteomes" id="UP000075902"/>
    </source>
</evidence>
<dbReference type="EnsemblMetazoa" id="AMEC001833-RA">
    <property type="protein sequence ID" value="AMEC001833-PA"/>
    <property type="gene ID" value="AMEC001833"/>
</dbReference>
<name>A0A182TGC7_9DIPT</name>